<dbReference type="SUPFAM" id="SSF56801">
    <property type="entry name" value="Acetyl-CoA synthetase-like"/>
    <property type="match status" value="1"/>
</dbReference>
<accession>A0ABS8L3E3</accession>
<evidence type="ECO:0000259" key="1">
    <source>
        <dbReference type="Pfam" id="PF00501"/>
    </source>
</evidence>
<dbReference type="Gene3D" id="3.40.50.980">
    <property type="match status" value="1"/>
</dbReference>
<dbReference type="EMBL" id="JAJISD010000019">
    <property type="protein sequence ID" value="MCC8432868.1"/>
    <property type="molecule type" value="Genomic_DNA"/>
</dbReference>
<organism evidence="2 3">
    <name type="scientific">Reyranella aquatilis</name>
    <dbReference type="NCBI Taxonomy" id="2035356"/>
    <lineage>
        <taxon>Bacteria</taxon>
        <taxon>Pseudomonadati</taxon>
        <taxon>Pseudomonadota</taxon>
        <taxon>Alphaproteobacteria</taxon>
        <taxon>Hyphomicrobiales</taxon>
        <taxon>Reyranellaceae</taxon>
        <taxon>Reyranella</taxon>
    </lineage>
</organism>
<evidence type="ECO:0000313" key="3">
    <source>
        <dbReference type="Proteomes" id="UP001198862"/>
    </source>
</evidence>
<reference evidence="2 3" key="1">
    <citation type="submission" date="2021-11" db="EMBL/GenBank/DDBJ databases">
        <authorList>
            <person name="Lee D.-H."/>
            <person name="Kim S.-B."/>
        </authorList>
    </citation>
    <scope>NUCLEOTIDE SEQUENCE [LARGE SCALE GENOMIC DNA]</scope>
    <source>
        <strain evidence="2 3">KCTC 52223</strain>
    </source>
</reference>
<name>A0ABS8L3E3_9HYPH</name>
<dbReference type="Proteomes" id="UP001198862">
    <property type="component" value="Unassembled WGS sequence"/>
</dbReference>
<sequence>MERPDFARRFPENCRDDPARLAVTAYETTIGRRTILTYEQLQQSAHRIAANLLRLGIKPGEVLSLQLPNWWQFVIREGTSLTLATDLG</sequence>
<gene>
    <name evidence="2" type="ORF">LJ725_28185</name>
</gene>
<protein>
    <submittedName>
        <fullName evidence="2">AMP-binding protein</fullName>
    </submittedName>
</protein>
<keyword evidence="3" id="KW-1185">Reference proteome</keyword>
<dbReference type="InterPro" id="IPR000873">
    <property type="entry name" value="AMP-dep_synth/lig_dom"/>
</dbReference>
<dbReference type="RefSeq" id="WP_156716856.1">
    <property type="nucleotide sequence ID" value="NZ_JAJISD010000019.1"/>
</dbReference>
<proteinExistence type="predicted"/>
<dbReference type="Pfam" id="PF00501">
    <property type="entry name" value="AMP-binding"/>
    <property type="match status" value="1"/>
</dbReference>
<comment type="caution">
    <text evidence="2">The sequence shown here is derived from an EMBL/GenBank/DDBJ whole genome shotgun (WGS) entry which is preliminary data.</text>
</comment>
<evidence type="ECO:0000313" key="2">
    <source>
        <dbReference type="EMBL" id="MCC8432868.1"/>
    </source>
</evidence>
<feature type="domain" description="AMP-dependent synthetase/ligase" evidence="1">
    <location>
        <begin position="11"/>
        <end position="75"/>
    </location>
</feature>